<accession>A0ABT9RJZ4</accession>
<sequence length="123" mass="13886">MEVRERDYGFSSAQQDEIWRRRRDGESFNAMGRALGAPMHHVRRLPAHRSAEGPALAVFNNRLYCVHRGSGGQSLWWTSFNSAHWSPDTRLPGHLSAQGPAIVSYRGPYGTEDQLFCVHRGHG</sequence>
<evidence type="ECO:0000313" key="1">
    <source>
        <dbReference type="EMBL" id="MDP9869059.1"/>
    </source>
</evidence>
<dbReference type="EMBL" id="JAUSRB010000002">
    <property type="protein sequence ID" value="MDP9869059.1"/>
    <property type="molecule type" value="Genomic_DNA"/>
</dbReference>
<dbReference type="SUPFAM" id="SSF89372">
    <property type="entry name" value="Fucose-specific lectin"/>
    <property type="match status" value="1"/>
</dbReference>
<proteinExistence type="predicted"/>
<dbReference type="Proteomes" id="UP001230426">
    <property type="component" value="Unassembled WGS sequence"/>
</dbReference>
<protein>
    <submittedName>
        <fullName evidence="1">Uncharacterized protein</fullName>
    </submittedName>
</protein>
<dbReference type="RefSeq" id="WP_306872536.1">
    <property type="nucleotide sequence ID" value="NZ_JAUSRB010000002.1"/>
</dbReference>
<evidence type="ECO:0000313" key="2">
    <source>
        <dbReference type="Proteomes" id="UP001230426"/>
    </source>
</evidence>
<reference evidence="1 2" key="1">
    <citation type="submission" date="2023-07" db="EMBL/GenBank/DDBJ databases">
        <title>Sequencing the genomes of 1000 actinobacteria strains.</title>
        <authorList>
            <person name="Klenk H.-P."/>
        </authorList>
    </citation>
    <scope>NUCLEOTIDE SEQUENCE [LARGE SCALE GENOMIC DNA]</scope>
    <source>
        <strain evidence="1 2">DSM 44109</strain>
    </source>
</reference>
<comment type="caution">
    <text evidence="1">The sequence shown here is derived from an EMBL/GenBank/DDBJ whole genome shotgun (WGS) entry which is preliminary data.</text>
</comment>
<name>A0ABT9RJZ4_9ACTN</name>
<organism evidence="1 2">
    <name type="scientific">Streptosporangium brasiliense</name>
    <dbReference type="NCBI Taxonomy" id="47480"/>
    <lineage>
        <taxon>Bacteria</taxon>
        <taxon>Bacillati</taxon>
        <taxon>Actinomycetota</taxon>
        <taxon>Actinomycetes</taxon>
        <taxon>Streptosporangiales</taxon>
        <taxon>Streptosporangiaceae</taxon>
        <taxon>Streptosporangium</taxon>
    </lineage>
</organism>
<gene>
    <name evidence="1" type="ORF">J2S55_008325</name>
</gene>
<keyword evidence="2" id="KW-1185">Reference proteome</keyword>